<dbReference type="Pfam" id="PF04122">
    <property type="entry name" value="CW_binding_2"/>
    <property type="match status" value="3"/>
</dbReference>
<feature type="chain" id="PRO_5016747680" evidence="2">
    <location>
        <begin position="31"/>
        <end position="638"/>
    </location>
</feature>
<sequence length="638" mass="70770">MKLKKLKKSLFTTLSVMMAVSAIGATNVNADTINVVKIAGRDRVKTSIESSKYVNSNIVVIANAYNFADSLSAFNLASKFQAKLLLVDNTTRFADDLKAISPNKVYIVGGKNALGVHVETEIDKITHNIQRVQGRDRYTTNAETLRIAGFKNVGVADGRNYPDALSASGLLKKHNMGLMLVNGSLPYKTDKTVKYTFGGRNSVNQNGGVRLEGRNRYLTNEAINKEFNRVGGVSNVAITTGEKFADALSSINILNAKANTSIMLVGSSMSESQKNYIKDIKSRFIIGGMLSTPVENIIYGRTSVNPKPNPGPVTPPKPNPGPVTPPKPAENKYTYIIKSVDNNSNLKTVVVDKLNYESVEKSIPSGYSILSTREEVNAFRVNGTSVLYVKPSSMKYFATQQDYDRYIFNGLKNEGLDTGKVLVDSAVNSNDAFKVLARSLGFGLDQEVENVGNNKYKTVEIIMGITQSMKTKEVYNKEKYKSNLSKIDTMINASGANEMKTEKEKAIRFAQYLKINYFYNTDINNFSVENQLKSRSPYSISDYGTAVCEGYTYTFNQAMLRMGIVSHEVHDSNHMQVLANLDNKWTYLDVSGYAKEDVKIELTYDTVPIFTQKTISNNEIVGSRHIITPTEKINYLYK</sequence>
<proteinExistence type="predicted"/>
<reference evidence="3 4" key="1">
    <citation type="submission" date="2018-06" db="EMBL/GenBank/DDBJ databases">
        <authorList>
            <consortium name="Pathogen Informatics"/>
            <person name="Doyle S."/>
        </authorList>
    </citation>
    <scope>NUCLEOTIDE SEQUENCE [LARGE SCALE GENOMIC DNA]</scope>
    <source>
        <strain evidence="3 4">NCTC11460</strain>
    </source>
</reference>
<evidence type="ECO:0000313" key="3">
    <source>
        <dbReference type="EMBL" id="SUB61996.1"/>
    </source>
</evidence>
<keyword evidence="2" id="KW-0732">Signal</keyword>
<dbReference type="InterPro" id="IPR051922">
    <property type="entry name" value="Bact_Sporulation_Assoc"/>
</dbReference>
<evidence type="ECO:0000313" key="4">
    <source>
        <dbReference type="Proteomes" id="UP000255101"/>
    </source>
</evidence>
<keyword evidence="3" id="KW-0378">Hydrolase</keyword>
<evidence type="ECO:0000256" key="2">
    <source>
        <dbReference type="SAM" id="SignalP"/>
    </source>
</evidence>
<feature type="signal peptide" evidence="2">
    <location>
        <begin position="1"/>
        <end position="30"/>
    </location>
</feature>
<accession>A0A379CJS3</accession>
<evidence type="ECO:0000256" key="1">
    <source>
        <dbReference type="SAM" id="MobiDB-lite"/>
    </source>
</evidence>
<dbReference type="PANTHER" id="PTHR30032:SF8">
    <property type="entry name" value="GERMINATION-SPECIFIC N-ACETYLMURAMOYL-L-ALANINE AMIDASE"/>
    <property type="match status" value="1"/>
</dbReference>
<dbReference type="RefSeq" id="WP_172461533.1">
    <property type="nucleotide sequence ID" value="NZ_UGTB01000004.1"/>
</dbReference>
<dbReference type="Gene3D" id="3.40.50.12090">
    <property type="match status" value="2"/>
</dbReference>
<dbReference type="InterPro" id="IPR007253">
    <property type="entry name" value="Cell_wall-bd_2"/>
</dbReference>
<dbReference type="GO" id="GO:0008745">
    <property type="term" value="F:N-acetylmuramoyl-L-alanine amidase activity"/>
    <property type="evidence" value="ECO:0007669"/>
    <property type="project" value="UniProtKB-EC"/>
</dbReference>
<organism evidence="3 4">
    <name type="scientific">Peptostreptococcus anaerobius</name>
    <dbReference type="NCBI Taxonomy" id="1261"/>
    <lineage>
        <taxon>Bacteria</taxon>
        <taxon>Bacillati</taxon>
        <taxon>Bacillota</taxon>
        <taxon>Clostridia</taxon>
        <taxon>Peptostreptococcales</taxon>
        <taxon>Peptostreptococcaceae</taxon>
        <taxon>Peptostreptococcus</taxon>
    </lineage>
</organism>
<dbReference type="PANTHER" id="PTHR30032">
    <property type="entry name" value="N-ACETYLMURAMOYL-L-ALANINE AMIDASE-RELATED"/>
    <property type="match status" value="1"/>
</dbReference>
<dbReference type="Proteomes" id="UP000255101">
    <property type="component" value="Unassembled WGS sequence"/>
</dbReference>
<dbReference type="EC" id="3.5.1.28" evidence="3"/>
<dbReference type="AlphaFoldDB" id="A0A379CJS3"/>
<gene>
    <name evidence="3" type="primary">lytC_31</name>
    <name evidence="3" type="ORF">NCTC11460_01991</name>
</gene>
<feature type="compositionally biased region" description="Pro residues" evidence="1">
    <location>
        <begin position="307"/>
        <end position="328"/>
    </location>
</feature>
<protein>
    <submittedName>
        <fullName evidence="3">N-acetylmuramoyl-L-alanine amidase LytC</fullName>
        <ecNumber evidence="3">3.5.1.28</ecNumber>
    </submittedName>
</protein>
<name>A0A379CJS3_9FIRM</name>
<dbReference type="EMBL" id="UGTB01000004">
    <property type="protein sequence ID" value="SUB61996.1"/>
    <property type="molecule type" value="Genomic_DNA"/>
</dbReference>
<feature type="region of interest" description="Disordered" evidence="1">
    <location>
        <begin position="301"/>
        <end position="328"/>
    </location>
</feature>